<evidence type="ECO:0000259" key="3">
    <source>
        <dbReference type="PROSITE" id="PS50158"/>
    </source>
</evidence>
<dbReference type="GO" id="GO:0003676">
    <property type="term" value="F:nucleic acid binding"/>
    <property type="evidence" value="ECO:0007669"/>
    <property type="project" value="InterPro"/>
</dbReference>
<dbReference type="InterPro" id="IPR021109">
    <property type="entry name" value="Peptidase_aspartic_dom_sf"/>
</dbReference>
<protein>
    <submittedName>
        <fullName evidence="4">14149_t:CDS:1</fullName>
    </submittedName>
</protein>
<feature type="non-terminal residue" evidence="4">
    <location>
        <position position="405"/>
    </location>
</feature>
<dbReference type="Proteomes" id="UP000789759">
    <property type="component" value="Unassembled WGS sequence"/>
</dbReference>
<feature type="non-terminal residue" evidence="4">
    <location>
        <position position="1"/>
    </location>
</feature>
<organism evidence="4 5">
    <name type="scientific">Cetraspora pellucida</name>
    <dbReference type="NCBI Taxonomy" id="1433469"/>
    <lineage>
        <taxon>Eukaryota</taxon>
        <taxon>Fungi</taxon>
        <taxon>Fungi incertae sedis</taxon>
        <taxon>Mucoromycota</taxon>
        <taxon>Glomeromycotina</taxon>
        <taxon>Glomeromycetes</taxon>
        <taxon>Diversisporales</taxon>
        <taxon>Gigasporaceae</taxon>
        <taxon>Cetraspora</taxon>
    </lineage>
</organism>
<dbReference type="Gene3D" id="2.40.70.10">
    <property type="entry name" value="Acid Proteases"/>
    <property type="match status" value="1"/>
</dbReference>
<proteinExistence type="predicted"/>
<dbReference type="SUPFAM" id="SSF57756">
    <property type="entry name" value="Retrovirus zinc finger-like domains"/>
    <property type="match status" value="1"/>
</dbReference>
<dbReference type="OrthoDB" id="5597136at2759"/>
<dbReference type="GO" id="GO:0008270">
    <property type="term" value="F:zinc ion binding"/>
    <property type="evidence" value="ECO:0007669"/>
    <property type="project" value="UniProtKB-KW"/>
</dbReference>
<comment type="caution">
    <text evidence="4">The sequence shown here is derived from an EMBL/GenBank/DDBJ whole genome shotgun (WGS) entry which is preliminary data.</text>
</comment>
<evidence type="ECO:0000313" key="5">
    <source>
        <dbReference type="Proteomes" id="UP000789759"/>
    </source>
</evidence>
<gene>
    <name evidence="4" type="ORF">CPELLU_LOCUS15296</name>
</gene>
<evidence type="ECO:0000256" key="1">
    <source>
        <dbReference type="PROSITE-ProRule" id="PRU00047"/>
    </source>
</evidence>
<dbReference type="Pfam" id="PF00098">
    <property type="entry name" value="zf-CCHC"/>
    <property type="match status" value="1"/>
</dbReference>
<dbReference type="PROSITE" id="PS50158">
    <property type="entry name" value="ZF_CCHC"/>
    <property type="match status" value="1"/>
</dbReference>
<reference evidence="4" key="1">
    <citation type="submission" date="2021-06" db="EMBL/GenBank/DDBJ databases">
        <authorList>
            <person name="Kallberg Y."/>
            <person name="Tangrot J."/>
            <person name="Rosling A."/>
        </authorList>
    </citation>
    <scope>NUCLEOTIDE SEQUENCE</scope>
    <source>
        <strain evidence="4">FL966</strain>
    </source>
</reference>
<dbReference type="SMART" id="SM00343">
    <property type="entry name" value="ZnF_C2HC"/>
    <property type="match status" value="1"/>
</dbReference>
<feature type="region of interest" description="Disordered" evidence="2">
    <location>
        <begin position="122"/>
        <end position="144"/>
    </location>
</feature>
<accession>A0A9N9J1H8</accession>
<dbReference type="AlphaFoldDB" id="A0A9N9J1H8"/>
<dbReference type="EMBL" id="CAJVQA010019842">
    <property type="protein sequence ID" value="CAG8760906.1"/>
    <property type="molecule type" value="Genomic_DNA"/>
</dbReference>
<evidence type="ECO:0000313" key="4">
    <source>
        <dbReference type="EMBL" id="CAG8760906.1"/>
    </source>
</evidence>
<dbReference type="InterPro" id="IPR001878">
    <property type="entry name" value="Znf_CCHC"/>
</dbReference>
<dbReference type="Gene3D" id="4.10.60.10">
    <property type="entry name" value="Zinc finger, CCHC-type"/>
    <property type="match status" value="1"/>
</dbReference>
<name>A0A9N9J1H8_9GLOM</name>
<feature type="domain" description="CCHC-type" evidence="3">
    <location>
        <begin position="55"/>
        <end position="71"/>
    </location>
</feature>
<keyword evidence="5" id="KW-1185">Reference proteome</keyword>
<dbReference type="InterPro" id="IPR036875">
    <property type="entry name" value="Znf_CCHC_sf"/>
</dbReference>
<evidence type="ECO:0000256" key="2">
    <source>
        <dbReference type="SAM" id="MobiDB-lite"/>
    </source>
</evidence>
<sequence>SERNQPQKLSGKINDLKRKINEIAVNYVTLVGKLIQGRDNYKKRNIWPDQKKDQRCYRCGELGHISRFCRSEKFKHSVENQNDTKRPDKRPKIVNYCEVNEEIFIISNELVPQKIIKHPNKPDWNTRLREKKLPNTQQEKEDQEIENPIVTTQRTTAARCNVRIYDNPVIAVLDSGAVVSIMSSKLQYKLELEINDKAITMVIMATGAHAKTLGREYDSDEGDTFDEFDYEEDNLEEIDEYFMDEWSEVDNQVLAQGIESEENPALFLINIKEPPVKEKEEKSIVERIQEFINVNLMTPEQQRQAKEFLIKEKTLFAKNIDELGKTSVIMHTINKGEAIAMKQRPYRISHDENKAAAVIRVEKAQQKAKKRYTQQALKIEDLKRGELILVFKASQENSKSHKLSP</sequence>
<keyword evidence="1" id="KW-0863">Zinc-finger</keyword>
<feature type="compositionally biased region" description="Basic and acidic residues" evidence="2">
    <location>
        <begin position="122"/>
        <end position="133"/>
    </location>
</feature>
<keyword evidence="1" id="KW-0862">Zinc</keyword>
<keyword evidence="1" id="KW-0479">Metal-binding</keyword>